<dbReference type="InterPro" id="IPR013324">
    <property type="entry name" value="RNA_pol_sigma_r3/r4-like"/>
</dbReference>
<dbReference type="SUPFAM" id="SSF88659">
    <property type="entry name" value="Sigma3 and sigma4 domains of RNA polymerase sigma factors"/>
    <property type="match status" value="1"/>
</dbReference>
<keyword evidence="3" id="KW-0804">Transcription</keyword>
<organism evidence="3 4">
    <name type="scientific">Desulfoscipio gibsoniae DSM 7213</name>
    <dbReference type="NCBI Taxonomy" id="767817"/>
    <lineage>
        <taxon>Bacteria</taxon>
        <taxon>Bacillati</taxon>
        <taxon>Bacillota</taxon>
        <taxon>Clostridia</taxon>
        <taxon>Eubacteriales</taxon>
        <taxon>Desulfallaceae</taxon>
        <taxon>Desulfoscipio</taxon>
    </lineage>
</organism>
<dbReference type="eggNOG" id="COG1191">
    <property type="taxonomic scope" value="Bacteria"/>
</dbReference>
<dbReference type="RefSeq" id="WP_006520907.1">
    <property type="nucleotide sequence ID" value="NC_021184.1"/>
</dbReference>
<dbReference type="KEGG" id="dgi:Desgi_0704"/>
<evidence type="ECO:0000259" key="2">
    <source>
        <dbReference type="Pfam" id="PF04545"/>
    </source>
</evidence>
<evidence type="ECO:0000313" key="4">
    <source>
        <dbReference type="Proteomes" id="UP000013520"/>
    </source>
</evidence>
<dbReference type="GO" id="GO:0003700">
    <property type="term" value="F:DNA-binding transcription factor activity"/>
    <property type="evidence" value="ECO:0007669"/>
    <property type="project" value="InterPro"/>
</dbReference>
<sequence>MTRFVKIGHELVPVSEEVYKEYYRMARRERYMERDIKVGRIEIDPANETAAFIPSKEDSMNRLLEQGVDFADNQMIEDIICYKANLLILQNALAELNREEQELIQALYYKNRTVRQVARENNVSHVTVVKRHKKVLDKLRKFFI</sequence>
<dbReference type="InterPro" id="IPR007630">
    <property type="entry name" value="RNA_pol_sigma70_r4"/>
</dbReference>
<dbReference type="HOGENOM" id="CLU_110616_0_0_9"/>
<dbReference type="EMBL" id="CP003273">
    <property type="protein sequence ID" value="AGL00259.1"/>
    <property type="molecule type" value="Genomic_DNA"/>
</dbReference>
<dbReference type="OrthoDB" id="9814320at2"/>
<evidence type="ECO:0000256" key="1">
    <source>
        <dbReference type="SAM" id="Coils"/>
    </source>
</evidence>
<evidence type="ECO:0000313" key="3">
    <source>
        <dbReference type="EMBL" id="AGL00259.1"/>
    </source>
</evidence>
<keyword evidence="1" id="KW-0175">Coiled coil</keyword>
<reference evidence="3 4" key="1">
    <citation type="submission" date="2012-01" db="EMBL/GenBank/DDBJ databases">
        <title>Complete sequence of Desulfotomaculum gibsoniae DSM 7213.</title>
        <authorList>
            <consortium name="US DOE Joint Genome Institute"/>
            <person name="Lucas S."/>
            <person name="Han J."/>
            <person name="Lapidus A."/>
            <person name="Cheng J.-F."/>
            <person name="Goodwin L."/>
            <person name="Pitluck S."/>
            <person name="Peters L."/>
            <person name="Ovchinnikova G."/>
            <person name="Teshima H."/>
            <person name="Detter J.C."/>
            <person name="Han C."/>
            <person name="Tapia R."/>
            <person name="Land M."/>
            <person name="Hauser L."/>
            <person name="Kyrpides N."/>
            <person name="Ivanova N."/>
            <person name="Pagani I."/>
            <person name="Parshina S."/>
            <person name="Plugge C."/>
            <person name="Muyzer G."/>
            <person name="Kuever J."/>
            <person name="Ivanova A."/>
            <person name="Nazina T."/>
            <person name="Klenk H.-P."/>
            <person name="Brambilla E."/>
            <person name="Spring S."/>
            <person name="Stams A.F."/>
            <person name="Woyke T."/>
        </authorList>
    </citation>
    <scope>NUCLEOTIDE SEQUENCE [LARGE SCALE GENOMIC DNA]</scope>
    <source>
        <strain evidence="3 4">DSM 7213</strain>
    </source>
</reference>
<name>R4KCG0_9FIRM</name>
<dbReference type="AlphaFoldDB" id="R4KCG0"/>
<dbReference type="GO" id="GO:0006352">
    <property type="term" value="P:DNA-templated transcription initiation"/>
    <property type="evidence" value="ECO:0007669"/>
    <property type="project" value="InterPro"/>
</dbReference>
<keyword evidence="4" id="KW-1185">Reference proteome</keyword>
<keyword evidence="3" id="KW-0240">DNA-directed RNA polymerase</keyword>
<dbReference type="Pfam" id="PF04545">
    <property type="entry name" value="Sigma70_r4"/>
    <property type="match status" value="1"/>
</dbReference>
<dbReference type="Gene3D" id="1.20.140.160">
    <property type="match status" value="1"/>
</dbReference>
<dbReference type="Proteomes" id="UP000013520">
    <property type="component" value="Chromosome"/>
</dbReference>
<gene>
    <name evidence="3" type="ORF">Desgi_0704</name>
</gene>
<proteinExistence type="predicted"/>
<feature type="coiled-coil region" evidence="1">
    <location>
        <begin position="79"/>
        <end position="106"/>
    </location>
</feature>
<protein>
    <submittedName>
        <fullName evidence="3">DNA-directed RNA polymerase specialized sigma subunit</fullName>
    </submittedName>
</protein>
<accession>R4KCG0</accession>
<dbReference type="GO" id="GO:0000428">
    <property type="term" value="C:DNA-directed RNA polymerase complex"/>
    <property type="evidence" value="ECO:0007669"/>
    <property type="project" value="UniProtKB-KW"/>
</dbReference>
<dbReference type="STRING" id="767817.Desgi_0704"/>
<feature type="domain" description="RNA polymerase sigma-70 region 4" evidence="2">
    <location>
        <begin position="92"/>
        <end position="141"/>
    </location>
</feature>